<dbReference type="Gene3D" id="3.40.50.880">
    <property type="match status" value="1"/>
</dbReference>
<protein>
    <submittedName>
        <fullName evidence="2">Cytochrome c551/c552</fullName>
    </submittedName>
</protein>
<dbReference type="InterPro" id="IPR029010">
    <property type="entry name" value="ThuA-like"/>
</dbReference>
<evidence type="ECO:0000313" key="3">
    <source>
        <dbReference type="Proteomes" id="UP000019402"/>
    </source>
</evidence>
<comment type="caution">
    <text evidence="2">The sequence shown here is derived from an EMBL/GenBank/DDBJ whole genome shotgun (WGS) entry which is preliminary data.</text>
</comment>
<dbReference type="Pfam" id="PF06283">
    <property type="entry name" value="ThuA"/>
    <property type="match status" value="1"/>
</dbReference>
<evidence type="ECO:0000259" key="1">
    <source>
        <dbReference type="Pfam" id="PF06283"/>
    </source>
</evidence>
<dbReference type="eggNOG" id="COG1082">
    <property type="taxonomic scope" value="Bacteria"/>
</dbReference>
<dbReference type="STRING" id="869213.GCA_000517085_01438"/>
<dbReference type="EMBL" id="BAMD01000019">
    <property type="protein sequence ID" value="GAF03178.1"/>
    <property type="molecule type" value="Genomic_DNA"/>
</dbReference>
<dbReference type="Proteomes" id="UP000019402">
    <property type="component" value="Unassembled WGS sequence"/>
</dbReference>
<name>W7Y6D2_9BACT</name>
<organism evidence="2 3">
    <name type="scientific">Saccharicrinis fermentans DSM 9555 = JCM 21142</name>
    <dbReference type="NCBI Taxonomy" id="869213"/>
    <lineage>
        <taxon>Bacteria</taxon>
        <taxon>Pseudomonadati</taxon>
        <taxon>Bacteroidota</taxon>
        <taxon>Bacteroidia</taxon>
        <taxon>Marinilabiliales</taxon>
        <taxon>Marinilabiliaceae</taxon>
        <taxon>Saccharicrinis</taxon>
    </lineage>
</organism>
<dbReference type="InterPro" id="IPR036237">
    <property type="entry name" value="Xyl_isomerase-like_sf"/>
</dbReference>
<sequence>MKCMAPYKCQSLFVEVQQLVNDQYKTVLVEMIACDSLTNTIFASGQNGEGVVFVGKGNFLSPQDWVMEDADLLGNKTMDVRFHFNSLTDVLVEGFDTSGNRLWGTRYIKRNPKDKNLGVQLVSVHDNMLENPYETLKQLNRLGFSYIETFVYADGTFYGMSPAVFKNMVALAGLRFEGSMTFYDLPTDEKWDEAILWWKKCIRDHKEAGVSYLSTSNHELKTVKSKHELQRYCDYYNAIGKLCAENGLQFVYHNHADALNVAQIDSLKKFIRKGGGFVGIHAASAAKKRNAWYDGLIGGVFTNHPKLQSAVLQVEDASFPAVMHLPPKWLWSDEWYNFDKFDDQKVHVVLKVDEKTYDYSAGYDRIPLKGMGENHPIAWCHHYDGGRIFSTDSRKIYACTVKSK</sequence>
<dbReference type="SUPFAM" id="SSF51658">
    <property type="entry name" value="Xylose isomerase-like"/>
    <property type="match status" value="1"/>
</dbReference>
<gene>
    <name evidence="2" type="ORF">JCM21142_41843</name>
</gene>
<proteinExistence type="predicted"/>
<evidence type="ECO:0000313" key="2">
    <source>
        <dbReference type="EMBL" id="GAF03178.1"/>
    </source>
</evidence>
<reference evidence="2 3" key="1">
    <citation type="journal article" date="2014" name="Genome Announc.">
        <title>Draft Genome Sequence of Cytophaga fermentans JCM 21142T, a Facultative Anaerobe Isolated from Marine Mud.</title>
        <authorList>
            <person name="Starns D."/>
            <person name="Oshima K."/>
            <person name="Suda W."/>
            <person name="Iino T."/>
            <person name="Yuki M."/>
            <person name="Inoue J."/>
            <person name="Kitamura K."/>
            <person name="Iida T."/>
            <person name="Darby A."/>
            <person name="Hattori M."/>
            <person name="Ohkuma M."/>
        </authorList>
    </citation>
    <scope>NUCLEOTIDE SEQUENCE [LARGE SCALE GENOMIC DNA]</scope>
    <source>
        <strain evidence="2 3">JCM 21142</strain>
    </source>
</reference>
<dbReference type="eggNOG" id="COG3828">
    <property type="taxonomic scope" value="Bacteria"/>
</dbReference>
<dbReference type="PANTHER" id="PTHR40469:SF2">
    <property type="entry name" value="GALACTOSE-BINDING DOMAIN-LIKE SUPERFAMILY PROTEIN"/>
    <property type="match status" value="1"/>
</dbReference>
<dbReference type="SUPFAM" id="SSF52317">
    <property type="entry name" value="Class I glutamine amidotransferase-like"/>
    <property type="match status" value="1"/>
</dbReference>
<dbReference type="PANTHER" id="PTHR40469">
    <property type="entry name" value="SECRETED GLYCOSYL HYDROLASE"/>
    <property type="match status" value="1"/>
</dbReference>
<feature type="domain" description="ThuA-like" evidence="1">
    <location>
        <begin position="254"/>
        <end position="391"/>
    </location>
</feature>
<keyword evidence="3" id="KW-1185">Reference proteome</keyword>
<accession>W7Y6D2</accession>
<dbReference type="InterPro" id="IPR029062">
    <property type="entry name" value="Class_I_gatase-like"/>
</dbReference>
<dbReference type="AlphaFoldDB" id="W7Y6D2"/>